<accession>A0A0N1HA68</accession>
<evidence type="ECO:0000313" key="4">
    <source>
        <dbReference type="Proteomes" id="UP000038010"/>
    </source>
</evidence>
<dbReference type="STRING" id="1664694.A0A0N1HA68"/>
<protein>
    <recommendedName>
        <fullName evidence="2">Pinin/SDK/MemA protein domain-containing protein</fullName>
    </recommendedName>
</protein>
<dbReference type="GeneID" id="28737325"/>
<evidence type="ECO:0000259" key="2">
    <source>
        <dbReference type="Pfam" id="PF04696"/>
    </source>
</evidence>
<name>A0A0N1HA68_9EURO</name>
<feature type="compositionally biased region" description="Polar residues" evidence="1">
    <location>
        <begin position="100"/>
        <end position="113"/>
    </location>
</feature>
<keyword evidence="4" id="KW-1185">Reference proteome</keyword>
<dbReference type="AlphaFoldDB" id="A0A0N1HA68"/>
<feature type="compositionally biased region" description="Basic and acidic residues" evidence="1">
    <location>
        <begin position="118"/>
        <end position="165"/>
    </location>
</feature>
<feature type="compositionally biased region" description="Basic and acidic residues" evidence="1">
    <location>
        <begin position="39"/>
        <end position="49"/>
    </location>
</feature>
<feature type="compositionally biased region" description="Low complexity" evidence="1">
    <location>
        <begin position="50"/>
        <end position="73"/>
    </location>
</feature>
<evidence type="ECO:0000256" key="1">
    <source>
        <dbReference type="SAM" id="MobiDB-lite"/>
    </source>
</evidence>
<feature type="region of interest" description="Disordered" evidence="1">
    <location>
        <begin position="1"/>
        <end position="309"/>
    </location>
</feature>
<dbReference type="Pfam" id="PF04696">
    <property type="entry name" value="Pinin_SDK_memA"/>
    <property type="match status" value="1"/>
</dbReference>
<dbReference type="Proteomes" id="UP000038010">
    <property type="component" value="Unassembled WGS sequence"/>
</dbReference>
<feature type="compositionally biased region" description="Low complexity" evidence="1">
    <location>
        <begin position="273"/>
        <end position="282"/>
    </location>
</feature>
<evidence type="ECO:0000313" key="3">
    <source>
        <dbReference type="EMBL" id="KPI39390.1"/>
    </source>
</evidence>
<feature type="compositionally biased region" description="Basic and acidic residues" evidence="1">
    <location>
        <begin position="285"/>
        <end position="309"/>
    </location>
</feature>
<dbReference type="VEuPathDB" id="FungiDB:AB675_5248"/>
<feature type="domain" description="Pinin/SDK/MemA protein" evidence="2">
    <location>
        <begin position="86"/>
        <end position="185"/>
    </location>
</feature>
<feature type="compositionally biased region" description="Polar residues" evidence="1">
    <location>
        <begin position="226"/>
        <end position="237"/>
    </location>
</feature>
<sequence length="309" mass="34345">MIASAVAIPEQPPLSPPTEPAASPSRKRRPSSQSSTTESPKRPRLDTVHTHGSASSISHASPPPSTTSAMSPPLRRHPLRAASNTEEKKRGQRLFGGLLSTLSQKSPAFTTKPTVHKRRDEIEQRQRDRLKRDDEERVEERRLKREELERVRRVEQKRWERESLGNKHAGMRARAGFLQTKAEPRESGLEEEIRTELAALEGEEGGVGEKQRDDGDDGGEREPTSDRPNGNRSPSHNGDSHTDQPMEVDDADQKQVDPNGDAPEHIESSETPTADLAAATTLDLEEARAKDDDHADDLVEGHDEDQVIY</sequence>
<dbReference type="RefSeq" id="XP_017999353.1">
    <property type="nucleotide sequence ID" value="XM_018145445.1"/>
</dbReference>
<proteinExistence type="predicted"/>
<dbReference type="InterPro" id="IPR006786">
    <property type="entry name" value="Pinin_SDK_MemA"/>
</dbReference>
<dbReference type="EMBL" id="LFJN01000015">
    <property type="protein sequence ID" value="KPI39390.1"/>
    <property type="molecule type" value="Genomic_DNA"/>
</dbReference>
<dbReference type="OrthoDB" id="330772at2759"/>
<feature type="compositionally biased region" description="Basic and acidic residues" evidence="1">
    <location>
        <begin position="207"/>
        <end position="225"/>
    </location>
</feature>
<organism evidence="3 4">
    <name type="scientific">Cyphellophora attinorum</name>
    <dbReference type="NCBI Taxonomy" id="1664694"/>
    <lineage>
        <taxon>Eukaryota</taxon>
        <taxon>Fungi</taxon>
        <taxon>Dikarya</taxon>
        <taxon>Ascomycota</taxon>
        <taxon>Pezizomycotina</taxon>
        <taxon>Eurotiomycetes</taxon>
        <taxon>Chaetothyriomycetidae</taxon>
        <taxon>Chaetothyriales</taxon>
        <taxon>Cyphellophoraceae</taxon>
        <taxon>Cyphellophora</taxon>
    </lineage>
</organism>
<reference evidence="3 4" key="1">
    <citation type="submission" date="2015-06" db="EMBL/GenBank/DDBJ databases">
        <title>Draft genome of the ant-associated black yeast Phialophora attae CBS 131958.</title>
        <authorList>
            <person name="Moreno L.F."/>
            <person name="Stielow B.J."/>
            <person name="de Hoog S."/>
            <person name="Vicente V.A."/>
            <person name="Weiss V.A."/>
            <person name="de Vries M."/>
            <person name="Cruz L.M."/>
            <person name="Souza E.M."/>
        </authorList>
    </citation>
    <scope>NUCLEOTIDE SEQUENCE [LARGE SCALE GENOMIC DNA]</scope>
    <source>
        <strain evidence="3 4">CBS 131958</strain>
    </source>
</reference>
<gene>
    <name evidence="3" type="ORF">AB675_5248</name>
</gene>
<feature type="compositionally biased region" description="Pro residues" evidence="1">
    <location>
        <begin position="10"/>
        <end position="19"/>
    </location>
</feature>
<feature type="compositionally biased region" description="Basic and acidic residues" evidence="1">
    <location>
        <begin position="182"/>
        <end position="195"/>
    </location>
</feature>
<comment type="caution">
    <text evidence="3">The sequence shown here is derived from an EMBL/GenBank/DDBJ whole genome shotgun (WGS) entry which is preliminary data.</text>
</comment>